<organism evidence="2 3">
    <name type="scientific">Desulfoferula mesophila</name>
    <dbReference type="NCBI Taxonomy" id="3058419"/>
    <lineage>
        <taxon>Bacteria</taxon>
        <taxon>Pseudomonadati</taxon>
        <taxon>Thermodesulfobacteriota</taxon>
        <taxon>Desulfarculia</taxon>
        <taxon>Desulfarculales</taxon>
        <taxon>Desulfarculaceae</taxon>
        <taxon>Desulfoferula</taxon>
    </lineage>
</organism>
<sequence length="694" mass="76264">MARKVFLPLSLVLALLLALSWSAMAAGERKPVRIQGTKAMYLRVVARPFAKIYKEPKEGAEVVEANVRTFQPFYVYTQPQQAQAVSKTAEEGWYEVGPNDRGQVKGWMKATDVMPWKHAMCLLYTSPEGRKPVLMFSEIKTLQQMVKQPQEQRLAQAQGYYQTIAEAGGKQLPKDFPVVAVEPKRWIDPRTQFYLMPVLEAVNLEVDTFYTTLVKLAAATAAGRGSSNVRTNVQERQQALVAADSGDAAQKIKDQKIDIVYVMDMTKSMRPFIEATLKTILDTSALLSQKMAGGHDLGSNIRFGLWGYRDSETIRGIEFDTRNFTPQLQEVEAFGQTLSTVREANVGSEGFEEDVFGGVDQAILNTQWTGDALRFIVLVGDAPSHPLGHEWNSSKKDENILRTLADEKKVYLFSMHIKYPDPRLSSYHQVGEGQFAKLATNPGTDKAAYFPIQGNDPQDFAKVSKLVAESMVAALQKGQSGAVMAAAPAAPAASSAPAASAAPAAPASQAAQIAEVIRAAQVQWLGKATGAQAPKDITAFAMDRDLENPAIPSLDVCVLLNKRQLDSLVKALQTIIEAGRLGQKSGQGFFESLKNVAVLGGADPDKILSAKKYSDSGLVPEFLKGLPYKSKIMALTGETWASWNAMEQDRFMDELDGKIQAYQDIHEQADQWVQLNQGDDKDQYVYPVKLSLMP</sequence>
<dbReference type="Gene3D" id="3.40.50.410">
    <property type="entry name" value="von Willebrand factor, type A domain"/>
    <property type="match status" value="1"/>
</dbReference>
<keyword evidence="3" id="KW-1185">Reference proteome</keyword>
<dbReference type="KEGG" id="dmp:FAK_41280"/>
<evidence type="ECO:0000256" key="1">
    <source>
        <dbReference type="SAM" id="SignalP"/>
    </source>
</evidence>
<gene>
    <name evidence="2" type="ORF">FAK_41280</name>
</gene>
<accession>A0AAU9EL21</accession>
<dbReference type="SUPFAM" id="SSF53300">
    <property type="entry name" value="vWA-like"/>
    <property type="match status" value="1"/>
</dbReference>
<dbReference type="EMBL" id="AP028679">
    <property type="protein sequence ID" value="BEQ17062.1"/>
    <property type="molecule type" value="Genomic_DNA"/>
</dbReference>
<evidence type="ECO:0000313" key="3">
    <source>
        <dbReference type="Proteomes" id="UP001366166"/>
    </source>
</evidence>
<dbReference type="RefSeq" id="WP_338603779.1">
    <property type="nucleotide sequence ID" value="NZ_AP028679.1"/>
</dbReference>
<dbReference type="AlphaFoldDB" id="A0AAU9EL21"/>
<dbReference type="GO" id="GO:0004674">
    <property type="term" value="F:protein serine/threonine kinase activity"/>
    <property type="evidence" value="ECO:0007669"/>
    <property type="project" value="UniProtKB-KW"/>
</dbReference>
<dbReference type="PANTHER" id="PTHR47763">
    <property type="entry name" value="ALPHA-PROTEIN KINASE VWKA"/>
    <property type="match status" value="1"/>
</dbReference>
<proteinExistence type="predicted"/>
<keyword evidence="1" id="KW-0732">Signal</keyword>
<dbReference type="PANTHER" id="PTHR47763:SF4">
    <property type="entry name" value="ALPHA-PROTEIN KINASE VWKA"/>
    <property type="match status" value="1"/>
</dbReference>
<keyword evidence="2" id="KW-0723">Serine/threonine-protein kinase</keyword>
<evidence type="ECO:0000313" key="2">
    <source>
        <dbReference type="EMBL" id="BEQ17062.1"/>
    </source>
</evidence>
<keyword evidence="2" id="KW-0418">Kinase</keyword>
<dbReference type="InterPro" id="IPR036465">
    <property type="entry name" value="vWFA_dom_sf"/>
</dbReference>
<keyword evidence="2" id="KW-0808">Transferase</keyword>
<dbReference type="InterPro" id="IPR052969">
    <property type="entry name" value="Thr-specific_kinase-like"/>
</dbReference>
<feature type="chain" id="PRO_5043437429" evidence="1">
    <location>
        <begin position="26"/>
        <end position="694"/>
    </location>
</feature>
<name>A0AAU9EL21_9BACT</name>
<reference evidence="3" key="1">
    <citation type="journal article" date="2023" name="Arch. Microbiol.">
        <title>Desulfoferula mesophilus gen. nov. sp. nov., a mesophilic sulfate-reducing bacterium isolated from a brackish lake sediment.</title>
        <authorList>
            <person name="Watanabe T."/>
            <person name="Yabe T."/>
            <person name="Tsuji J.M."/>
            <person name="Fukui M."/>
        </authorList>
    </citation>
    <scope>NUCLEOTIDE SEQUENCE [LARGE SCALE GENOMIC DNA]</scope>
    <source>
        <strain evidence="3">12FAK</strain>
    </source>
</reference>
<feature type="signal peptide" evidence="1">
    <location>
        <begin position="1"/>
        <end position="25"/>
    </location>
</feature>
<protein>
    <submittedName>
        <fullName evidence="2">Serine/threonine protein kinase</fullName>
    </submittedName>
</protein>
<dbReference type="Proteomes" id="UP001366166">
    <property type="component" value="Chromosome"/>
</dbReference>